<organism evidence="1 2">
    <name type="scientific">Avena sativa</name>
    <name type="common">Oat</name>
    <dbReference type="NCBI Taxonomy" id="4498"/>
    <lineage>
        <taxon>Eukaryota</taxon>
        <taxon>Viridiplantae</taxon>
        <taxon>Streptophyta</taxon>
        <taxon>Embryophyta</taxon>
        <taxon>Tracheophyta</taxon>
        <taxon>Spermatophyta</taxon>
        <taxon>Magnoliopsida</taxon>
        <taxon>Liliopsida</taxon>
        <taxon>Poales</taxon>
        <taxon>Poaceae</taxon>
        <taxon>BOP clade</taxon>
        <taxon>Pooideae</taxon>
        <taxon>Poodae</taxon>
        <taxon>Poeae</taxon>
        <taxon>Poeae Chloroplast Group 1 (Aveneae type)</taxon>
        <taxon>Aveninae</taxon>
        <taxon>Avena</taxon>
    </lineage>
</organism>
<accession>A0ACD5VBJ3</accession>
<reference evidence="1" key="1">
    <citation type="submission" date="2021-05" db="EMBL/GenBank/DDBJ databases">
        <authorList>
            <person name="Scholz U."/>
            <person name="Mascher M."/>
            <person name="Fiebig A."/>
        </authorList>
    </citation>
    <scope>NUCLEOTIDE SEQUENCE [LARGE SCALE GENOMIC DNA]</scope>
</reference>
<evidence type="ECO:0000313" key="1">
    <source>
        <dbReference type="EnsemblPlants" id="AVESA.00010b.r2.2DG0403420.1.CDS"/>
    </source>
</evidence>
<evidence type="ECO:0000313" key="2">
    <source>
        <dbReference type="Proteomes" id="UP001732700"/>
    </source>
</evidence>
<protein>
    <submittedName>
        <fullName evidence="1">Uncharacterized protein</fullName>
    </submittedName>
</protein>
<keyword evidence="2" id="KW-1185">Reference proteome</keyword>
<reference evidence="1" key="2">
    <citation type="submission" date="2025-09" db="UniProtKB">
        <authorList>
            <consortium name="EnsemblPlants"/>
        </authorList>
    </citation>
    <scope>IDENTIFICATION</scope>
</reference>
<sequence length="233" mass="26786">MAGAVAYEEQRRRTVEENMRKMAELRLHHLSAAVQEAAPKPSPAKSVKRKRVPREAGEDAPVRRSGRVAGLPEKPKYLYEATYAVLDKQIRRGHRTSSVRKDLVNRVYASDKAREYAIDMAEALQEKLDSDYPTFVKPMTQSHVTGGFWLGLPVQFCKKYLPKKHNETITLVDEQDTETDTFYLHLKTGLSAGWRKFAIDHKLVDGDCLLFELIERTKFRVYIIRQSSYSGKR</sequence>
<dbReference type="EnsemblPlants" id="AVESA.00010b.r2.2DG0403420.1">
    <property type="protein sequence ID" value="AVESA.00010b.r2.2DG0403420.1.CDS"/>
    <property type="gene ID" value="AVESA.00010b.r2.2DG0403420"/>
</dbReference>
<proteinExistence type="predicted"/>
<dbReference type="Proteomes" id="UP001732700">
    <property type="component" value="Chromosome 2D"/>
</dbReference>
<name>A0ACD5VBJ3_AVESA</name>